<organism evidence="1">
    <name type="scientific">Caldithrix abyssi</name>
    <dbReference type="NCBI Taxonomy" id="187145"/>
    <lineage>
        <taxon>Bacteria</taxon>
        <taxon>Pseudomonadati</taxon>
        <taxon>Calditrichota</taxon>
        <taxon>Calditrichia</taxon>
        <taxon>Calditrichales</taxon>
        <taxon>Calditrichaceae</taxon>
        <taxon>Caldithrix</taxon>
    </lineage>
</organism>
<gene>
    <name evidence="1" type="ORF">ENJ89_09480</name>
</gene>
<feature type="non-terminal residue" evidence="1">
    <location>
        <position position="142"/>
    </location>
</feature>
<proteinExistence type="predicted"/>
<dbReference type="EMBL" id="DROD01000602">
    <property type="protein sequence ID" value="HHJ53412.1"/>
    <property type="molecule type" value="Genomic_DNA"/>
</dbReference>
<evidence type="ECO:0000313" key="1">
    <source>
        <dbReference type="EMBL" id="HHJ53412.1"/>
    </source>
</evidence>
<accession>A0A7V5UFG4</accession>
<dbReference type="AlphaFoldDB" id="A0A7V5UFG4"/>
<reference evidence="1" key="1">
    <citation type="journal article" date="2020" name="mSystems">
        <title>Genome- and Community-Level Interaction Insights into Carbon Utilization and Element Cycling Functions of Hydrothermarchaeota in Hydrothermal Sediment.</title>
        <authorList>
            <person name="Zhou Z."/>
            <person name="Liu Y."/>
            <person name="Xu W."/>
            <person name="Pan J."/>
            <person name="Luo Z.H."/>
            <person name="Li M."/>
        </authorList>
    </citation>
    <scope>NUCLEOTIDE SEQUENCE [LARGE SCALE GENOMIC DNA]</scope>
    <source>
        <strain evidence="1">HyVt-527</strain>
    </source>
</reference>
<comment type="caution">
    <text evidence="1">The sequence shown here is derived from an EMBL/GenBank/DDBJ whole genome shotgun (WGS) entry which is preliminary data.</text>
</comment>
<dbReference type="Proteomes" id="UP000886124">
    <property type="component" value="Unassembled WGS sequence"/>
</dbReference>
<sequence>MKRFFTLLVLFFTFFTVLSLKANPLIATYLNELTVDPNDPYGWQIELKSPWDPSLNCYLVTSSGSAYLKGNLTYAEYKIITSDSLDESLAINPAGDTVQLYDGYGNLLDEIVFGSGDSVMTRPPQGAMSISLLDEMNNDEQI</sequence>
<protein>
    <submittedName>
        <fullName evidence="1">Uncharacterized protein</fullName>
    </submittedName>
</protein>
<name>A0A7V5UFG4_CALAY</name>